<sequence>MTGRLMNDIVGHEVRCLILKSKKVLDTSSAITSAVVMRDADGKSKFFGFVNFENAEDAVEAIETLNYKKLDGEGCCKHDRSFDE</sequence>
<dbReference type="Pfam" id="PF00076">
    <property type="entry name" value="RRM_1"/>
    <property type="match status" value="1"/>
</dbReference>
<dbReference type="Gene3D" id="3.30.70.330">
    <property type="match status" value="1"/>
</dbReference>
<evidence type="ECO:0000259" key="2">
    <source>
        <dbReference type="PROSITE" id="PS50102"/>
    </source>
</evidence>
<dbReference type="AlphaFoldDB" id="A0A6N2KSU2"/>
<proteinExistence type="predicted"/>
<dbReference type="InterPro" id="IPR035979">
    <property type="entry name" value="RBD_domain_sf"/>
</dbReference>
<accession>A0A6N2KSU2</accession>
<reference evidence="3" key="1">
    <citation type="submission" date="2019-03" db="EMBL/GenBank/DDBJ databases">
        <authorList>
            <person name="Mank J."/>
            <person name="Almeida P."/>
        </authorList>
    </citation>
    <scope>NUCLEOTIDE SEQUENCE</scope>
    <source>
        <strain evidence="3">78183</strain>
    </source>
</reference>
<evidence type="ECO:0000313" key="3">
    <source>
        <dbReference type="EMBL" id="VFU31246.1"/>
    </source>
</evidence>
<dbReference type="InterPro" id="IPR012677">
    <property type="entry name" value="Nucleotide-bd_a/b_plait_sf"/>
</dbReference>
<dbReference type="InterPro" id="IPR000504">
    <property type="entry name" value="RRM_dom"/>
</dbReference>
<dbReference type="PROSITE" id="PS50102">
    <property type="entry name" value="RRM"/>
    <property type="match status" value="1"/>
</dbReference>
<dbReference type="EMBL" id="CAADRP010000680">
    <property type="protein sequence ID" value="VFU31246.1"/>
    <property type="molecule type" value="Genomic_DNA"/>
</dbReference>
<feature type="domain" description="RRM" evidence="2">
    <location>
        <begin position="1"/>
        <end position="73"/>
    </location>
</feature>
<gene>
    <name evidence="3" type="ORF">SVIM_LOCUS127911</name>
</gene>
<dbReference type="SUPFAM" id="SSF54928">
    <property type="entry name" value="RNA-binding domain, RBD"/>
    <property type="match status" value="1"/>
</dbReference>
<name>A0A6N2KSU2_SALVM</name>
<dbReference type="GO" id="GO:0003723">
    <property type="term" value="F:RNA binding"/>
    <property type="evidence" value="ECO:0007669"/>
    <property type="project" value="UniProtKB-UniRule"/>
</dbReference>
<keyword evidence="1" id="KW-0694">RNA-binding</keyword>
<organism evidence="3">
    <name type="scientific">Salix viminalis</name>
    <name type="common">Common osier</name>
    <name type="synonym">Basket willow</name>
    <dbReference type="NCBI Taxonomy" id="40686"/>
    <lineage>
        <taxon>Eukaryota</taxon>
        <taxon>Viridiplantae</taxon>
        <taxon>Streptophyta</taxon>
        <taxon>Embryophyta</taxon>
        <taxon>Tracheophyta</taxon>
        <taxon>Spermatophyta</taxon>
        <taxon>Magnoliopsida</taxon>
        <taxon>eudicotyledons</taxon>
        <taxon>Gunneridae</taxon>
        <taxon>Pentapetalae</taxon>
        <taxon>rosids</taxon>
        <taxon>fabids</taxon>
        <taxon>Malpighiales</taxon>
        <taxon>Salicaceae</taxon>
        <taxon>Saliceae</taxon>
        <taxon>Salix</taxon>
    </lineage>
</organism>
<protein>
    <recommendedName>
        <fullName evidence="2">RRM domain-containing protein</fullName>
    </recommendedName>
</protein>
<evidence type="ECO:0000256" key="1">
    <source>
        <dbReference type="PROSITE-ProRule" id="PRU00176"/>
    </source>
</evidence>